<accession>A0A814ED47</accession>
<dbReference type="InterPro" id="IPR038765">
    <property type="entry name" value="Papain-like_cys_pep_sf"/>
</dbReference>
<name>A0A814ED47_9BILA</name>
<proteinExistence type="predicted"/>
<dbReference type="Proteomes" id="UP000663879">
    <property type="component" value="Unassembled WGS sequence"/>
</dbReference>
<keyword evidence="2" id="KW-1185">Reference proteome</keyword>
<dbReference type="SUPFAM" id="SSF54001">
    <property type="entry name" value="Cysteine proteinases"/>
    <property type="match status" value="1"/>
</dbReference>
<dbReference type="EMBL" id="CAJNOC010003059">
    <property type="protein sequence ID" value="CAF0965777.1"/>
    <property type="molecule type" value="Genomic_DNA"/>
</dbReference>
<comment type="caution">
    <text evidence="1">The sequence shown here is derived from an EMBL/GenBank/DDBJ whole genome shotgun (WGS) entry which is preliminary data.</text>
</comment>
<evidence type="ECO:0000313" key="1">
    <source>
        <dbReference type="EMBL" id="CAF0965777.1"/>
    </source>
</evidence>
<reference evidence="1" key="1">
    <citation type="submission" date="2021-02" db="EMBL/GenBank/DDBJ databases">
        <authorList>
            <person name="Nowell W R."/>
        </authorList>
    </citation>
    <scope>NUCLEOTIDE SEQUENCE</scope>
    <source>
        <strain evidence="1">Ploen Becks lab</strain>
    </source>
</reference>
<dbReference type="AlphaFoldDB" id="A0A814ED47"/>
<organism evidence="1 2">
    <name type="scientific">Brachionus calyciflorus</name>
    <dbReference type="NCBI Taxonomy" id="104777"/>
    <lineage>
        <taxon>Eukaryota</taxon>
        <taxon>Metazoa</taxon>
        <taxon>Spiralia</taxon>
        <taxon>Gnathifera</taxon>
        <taxon>Rotifera</taxon>
        <taxon>Eurotatoria</taxon>
        <taxon>Monogononta</taxon>
        <taxon>Pseudotrocha</taxon>
        <taxon>Ploima</taxon>
        <taxon>Brachionidae</taxon>
        <taxon>Brachionus</taxon>
    </lineage>
</organism>
<evidence type="ECO:0000313" key="2">
    <source>
        <dbReference type="Proteomes" id="UP000663879"/>
    </source>
</evidence>
<gene>
    <name evidence="1" type="ORF">OXX778_LOCUS14657</name>
</gene>
<protein>
    <submittedName>
        <fullName evidence="1">Uncharacterized protein</fullName>
    </submittedName>
</protein>
<dbReference type="Gene3D" id="3.40.395.10">
    <property type="entry name" value="Adenoviral Proteinase, Chain A"/>
    <property type="match status" value="1"/>
</dbReference>
<sequence>MSSPNSNLKNIDDINFSKKITPVFDPKQNFRNISNSGLNTEYSTSKIISITENRESSFSKINPLDLNYNKKEIKDSKAPNLNIDKNSYIKVYSSQELNFDDIPKTNESSNLVIVKAMGHNVLHPDLAALKNGLKLNDIIINFYLKLISNSSNHYKCSTIDSLVSNKILTNSLREISSLLDEDNFREMKNFKSIEEKWNYFKDTILKIIENVAPVRKINIKTSNRFPWDDDEIILAKHLRDSSFKKYKRSYSIEDKNLYNLYNK</sequence>